<keyword evidence="1" id="KW-1133">Transmembrane helix</keyword>
<gene>
    <name evidence="2" type="ORF">BO222_07920</name>
</gene>
<dbReference type="RefSeq" id="WP_075819973.1">
    <property type="nucleotide sequence ID" value="NZ_CAOUMU010000086.1"/>
</dbReference>
<feature type="transmembrane region" description="Helical" evidence="1">
    <location>
        <begin position="7"/>
        <end position="29"/>
    </location>
</feature>
<accession>A0A1U7NF68</accession>
<organism evidence="2 3">
    <name type="scientific">Ileibacterium valens</name>
    <dbReference type="NCBI Taxonomy" id="1862668"/>
    <lineage>
        <taxon>Bacteria</taxon>
        <taxon>Bacillati</taxon>
        <taxon>Bacillota</taxon>
        <taxon>Erysipelotrichia</taxon>
        <taxon>Erysipelotrichales</taxon>
        <taxon>Erysipelotrichaceae</taxon>
        <taxon>Ileibacterium</taxon>
    </lineage>
</organism>
<evidence type="ECO:0000313" key="2">
    <source>
        <dbReference type="EMBL" id="OLU38735.1"/>
    </source>
</evidence>
<keyword evidence="1" id="KW-0812">Transmembrane</keyword>
<evidence type="ECO:0000313" key="3">
    <source>
        <dbReference type="Proteomes" id="UP000186341"/>
    </source>
</evidence>
<comment type="caution">
    <text evidence="2">The sequence shown here is derived from an EMBL/GenBank/DDBJ whole genome shotgun (WGS) entry which is preliminary data.</text>
</comment>
<evidence type="ECO:0000256" key="1">
    <source>
        <dbReference type="SAM" id="Phobius"/>
    </source>
</evidence>
<protein>
    <submittedName>
        <fullName evidence="2">Uncharacterized protein</fullName>
    </submittedName>
</protein>
<name>A0A1U7NF68_9FIRM</name>
<dbReference type="EMBL" id="MPJW01000153">
    <property type="protein sequence ID" value="OLU38735.1"/>
    <property type="molecule type" value="Genomic_DNA"/>
</dbReference>
<keyword evidence="1" id="KW-0472">Membrane</keyword>
<feature type="transmembrane region" description="Helical" evidence="1">
    <location>
        <begin position="96"/>
        <end position="117"/>
    </location>
</feature>
<feature type="transmembrane region" description="Helical" evidence="1">
    <location>
        <begin position="41"/>
        <end position="61"/>
    </location>
</feature>
<feature type="transmembrane region" description="Helical" evidence="1">
    <location>
        <begin position="73"/>
        <end position="90"/>
    </location>
</feature>
<dbReference type="AlphaFoldDB" id="A0A1U7NF68"/>
<dbReference type="Proteomes" id="UP000186341">
    <property type="component" value="Unassembled WGS sequence"/>
</dbReference>
<keyword evidence="3" id="KW-1185">Reference proteome</keyword>
<reference evidence="2 3" key="1">
    <citation type="submission" date="2016-11" db="EMBL/GenBank/DDBJ databases">
        <title>Description of two novel members of the family Erysipelotrichaceae: Ileibacterium lipovorans gen. nov., sp. nov. and Dubosiella newyorkensis, gen. nov., sp. nov.</title>
        <authorList>
            <person name="Cox L.M."/>
            <person name="Sohn J."/>
            <person name="Tyrrell K.L."/>
            <person name="Citron D.M."/>
            <person name="Lawson P.A."/>
            <person name="Patel N.B."/>
            <person name="Iizumi T."/>
            <person name="Perez-Perez G.I."/>
            <person name="Goldstein E.J."/>
            <person name="Blaser M.J."/>
        </authorList>
    </citation>
    <scope>NUCLEOTIDE SEQUENCE [LARGE SCALE GENOMIC DNA]</scope>
    <source>
        <strain evidence="2 3">NYU-BL-A3</strain>
    </source>
</reference>
<proteinExistence type="predicted"/>
<dbReference type="GeneID" id="82203105"/>
<sequence length="119" mass="13737">MSYFLYLLALILIVIFLFYNQLIPLQFFMNISESSGYTGPIPSLLLPLLLVLIFYLVLYFLIRQTDIKQKWQLRLISYVLFALLLAAAVFDALGNVLLFPDITLAVSLMMGMIFALYRK</sequence>